<gene>
    <name evidence="1" type="ORF">IHQ72_32550</name>
</gene>
<accession>A0ABY5QVV8</accession>
<sequence length="102" mass="11361">MELLETWHVREAFKVIPVKSDRSDARRIAQLMRLGCSDRLHCKSLAAQELRAVLARKLIQSKLREECAASFAASGRAAAGRVHELVAGRPGLYKGRSYVATR</sequence>
<evidence type="ECO:0000313" key="2">
    <source>
        <dbReference type="Proteomes" id="UP001058098"/>
    </source>
</evidence>
<name>A0ABY5QVV8_9HYPH</name>
<protein>
    <recommendedName>
        <fullName evidence="3">Transposase IS111A/IS1328/IS1533 N-terminal domain-containing protein</fullName>
    </recommendedName>
</protein>
<evidence type="ECO:0000313" key="1">
    <source>
        <dbReference type="EMBL" id="UVC15233.1"/>
    </source>
</evidence>
<dbReference type="Proteomes" id="UP001058098">
    <property type="component" value="Chromosome"/>
</dbReference>
<evidence type="ECO:0008006" key="3">
    <source>
        <dbReference type="Google" id="ProtNLM"/>
    </source>
</evidence>
<proteinExistence type="predicted"/>
<organism evidence="1 2">
    <name type="scientific">Mesorhizobium onobrychidis</name>
    <dbReference type="NCBI Taxonomy" id="2775404"/>
    <lineage>
        <taxon>Bacteria</taxon>
        <taxon>Pseudomonadati</taxon>
        <taxon>Pseudomonadota</taxon>
        <taxon>Alphaproteobacteria</taxon>
        <taxon>Hyphomicrobiales</taxon>
        <taxon>Phyllobacteriaceae</taxon>
        <taxon>Mesorhizobium</taxon>
    </lineage>
</organism>
<dbReference type="EMBL" id="CP062229">
    <property type="protein sequence ID" value="UVC15233.1"/>
    <property type="molecule type" value="Genomic_DNA"/>
</dbReference>
<keyword evidence="2" id="KW-1185">Reference proteome</keyword>
<reference evidence="1" key="1">
    <citation type="submission" date="2020-09" db="EMBL/GenBank/DDBJ databases">
        <title>Rhizobia associated with sainfoin plants.</title>
        <authorList>
            <person name="Asharfi S."/>
            <person name="Kuzmanovic N."/>
            <person name="Bunk B."/>
            <person name="Sproeer C."/>
            <person name="Becker M."/>
            <person name="Thuenen T."/>
        </authorList>
    </citation>
    <scope>NUCLEOTIDE SEQUENCE</scope>
    <source>
        <strain evidence="1">OM4</strain>
    </source>
</reference>